<dbReference type="Ensembl" id="ENSSFAT00005025671.1">
    <property type="protein sequence ID" value="ENSSFAP00005024667.1"/>
    <property type="gene ID" value="ENSSFAG00005012705.1"/>
</dbReference>
<comment type="subcellular location">
    <subcellularLocation>
        <location evidence="6">Nucleus</location>
    </subcellularLocation>
    <subcellularLocation>
        <location evidence="6">Cytoplasm</location>
    </subcellularLocation>
</comment>
<feature type="compositionally biased region" description="Low complexity" evidence="7">
    <location>
        <begin position="284"/>
        <end position="294"/>
    </location>
</feature>
<dbReference type="FunFam" id="4.10.1000.10:FF:000002">
    <property type="entry name" value="Zinc finger protein 36, C3H1 type-like 1"/>
    <property type="match status" value="1"/>
</dbReference>
<feature type="zinc finger region" description="C3H1-type" evidence="5">
    <location>
        <begin position="191"/>
        <end position="219"/>
    </location>
</feature>
<dbReference type="PANTHER" id="PTHR12547:SF130">
    <property type="entry name" value="MRNA DECAY ACTIVATOR PROTEIN ZFP36"/>
    <property type="match status" value="1"/>
</dbReference>
<protein>
    <recommendedName>
        <fullName evidence="6">mRNA decay activator protein ZFP36</fullName>
    </recommendedName>
    <alternativeName>
        <fullName evidence="6">Zinc finger protein 36</fullName>
    </alternativeName>
</protein>
<evidence type="ECO:0000256" key="4">
    <source>
        <dbReference type="ARBA" id="ARBA00022833"/>
    </source>
</evidence>
<feature type="domain" description="C3H1-type" evidence="8">
    <location>
        <begin position="191"/>
        <end position="219"/>
    </location>
</feature>
<gene>
    <name evidence="9" type="primary">sb:cb81</name>
</gene>
<dbReference type="FunCoup" id="A0A672H6I4">
    <property type="interactions" value="63"/>
</dbReference>
<evidence type="ECO:0000259" key="8">
    <source>
        <dbReference type="PROSITE" id="PS50103"/>
    </source>
</evidence>
<dbReference type="GO" id="GO:0035925">
    <property type="term" value="F:mRNA 3'-UTR AU-rich region binding"/>
    <property type="evidence" value="ECO:0007669"/>
    <property type="project" value="UniProtKB-UniRule"/>
</dbReference>
<feature type="compositionally biased region" description="Low complexity" evidence="7">
    <location>
        <begin position="130"/>
        <end position="141"/>
    </location>
</feature>
<dbReference type="GO" id="GO:1990904">
    <property type="term" value="C:ribonucleoprotein complex"/>
    <property type="evidence" value="ECO:0007669"/>
    <property type="project" value="UniProtKB-KW"/>
</dbReference>
<dbReference type="InterPro" id="IPR045877">
    <property type="entry name" value="ZFP36-like"/>
</dbReference>
<dbReference type="InterPro" id="IPR036855">
    <property type="entry name" value="Znf_CCCH_sf"/>
</dbReference>
<evidence type="ECO:0000256" key="5">
    <source>
        <dbReference type="PROSITE-ProRule" id="PRU00723"/>
    </source>
</evidence>
<reference evidence="9" key="3">
    <citation type="submission" date="2025-09" db="UniProtKB">
        <authorList>
            <consortium name="Ensembl"/>
        </authorList>
    </citation>
    <scope>IDENTIFICATION</scope>
</reference>
<keyword evidence="6" id="KW-0963">Cytoplasm</keyword>
<feature type="region of interest" description="Disordered" evidence="7">
    <location>
        <begin position="273"/>
        <end position="294"/>
    </location>
</feature>
<feature type="compositionally biased region" description="Low complexity" evidence="7">
    <location>
        <begin position="374"/>
        <end position="395"/>
    </location>
</feature>
<name>A0A672H6I4_SALFA</name>
<evidence type="ECO:0000256" key="6">
    <source>
        <dbReference type="RuleBase" id="RU369014"/>
    </source>
</evidence>
<dbReference type="GO" id="GO:0061158">
    <property type="term" value="P:3'-UTR-mediated mRNA destabilization"/>
    <property type="evidence" value="ECO:0007669"/>
    <property type="project" value="UniProtKB-UniRule"/>
</dbReference>
<dbReference type="SMART" id="SM00356">
    <property type="entry name" value="ZnF_C3H1"/>
    <property type="match status" value="2"/>
</dbReference>
<accession>A0A672H6I4</accession>
<keyword evidence="3 5" id="KW-0863">Zinc-finger</keyword>
<comment type="subunit">
    <text evidence="6">Associates with the cytoplasmic CCR4-NOT deadenylase complex to trigger ARE-containing mRNA deadenylation and decay processes.</text>
</comment>
<dbReference type="Gene3D" id="4.10.1000.10">
    <property type="entry name" value="Zinc finger, CCCH-type"/>
    <property type="match status" value="2"/>
</dbReference>
<feature type="region of interest" description="Disordered" evidence="7">
    <location>
        <begin position="130"/>
        <end position="149"/>
    </location>
</feature>
<comment type="function">
    <text evidence="6">Zinc-finger RNA-binding protein that destabilizes several cytoplasmic AU-rich element (ARE)-containing mRNA transcripts by promoting their poly(A) tail removal or deadenylation, and hence provide a mechanism for attenuating protein synthesis. Acts as a 3'-untranslated region (UTR) ARE mRNA-binding adapter protein to communicate signaling events to the mRNA decay machinery. Functions by recruiting the CCR4-NOT deadenylase complex and probably other components of the cytoplasmic RNA decay machinery to the bound ARE-containing mRNAs, and hence promotes ARE-mediated mRNA deadenylation and decay processes. Binds to 3'-UTR ARE of numerous mRNAs.</text>
</comment>
<evidence type="ECO:0000256" key="2">
    <source>
        <dbReference type="ARBA" id="ARBA00022737"/>
    </source>
</evidence>
<organism evidence="9 10">
    <name type="scientific">Salarias fasciatus</name>
    <name type="common">Jewelled blenny</name>
    <name type="synonym">Blennius fasciatus</name>
    <dbReference type="NCBI Taxonomy" id="181472"/>
    <lineage>
        <taxon>Eukaryota</taxon>
        <taxon>Metazoa</taxon>
        <taxon>Chordata</taxon>
        <taxon>Craniata</taxon>
        <taxon>Vertebrata</taxon>
        <taxon>Euteleostomi</taxon>
        <taxon>Actinopterygii</taxon>
        <taxon>Neopterygii</taxon>
        <taxon>Teleostei</taxon>
        <taxon>Neoteleostei</taxon>
        <taxon>Acanthomorphata</taxon>
        <taxon>Ovalentaria</taxon>
        <taxon>Blenniimorphae</taxon>
        <taxon>Blenniiformes</taxon>
        <taxon>Blennioidei</taxon>
        <taxon>Blenniidae</taxon>
        <taxon>Salariinae</taxon>
        <taxon>Salarias</taxon>
    </lineage>
</organism>
<keyword evidence="4 5" id="KW-0862">Zinc</keyword>
<keyword evidence="10" id="KW-1185">Reference proteome</keyword>
<dbReference type="SUPFAM" id="SSF90229">
    <property type="entry name" value="CCCH zinc finger"/>
    <property type="match status" value="2"/>
</dbReference>
<keyword evidence="1 5" id="KW-0479">Metal-binding</keyword>
<feature type="domain" description="C3H1-type" evidence="8">
    <location>
        <begin position="153"/>
        <end position="181"/>
    </location>
</feature>
<sequence length="411" mass="43226">MPSDFLTPFLELDEEFCKSFRGPEATDGPSATQRQQRVLGFQRRHSLCPVTLPNSKFNSGAAAGEAACWGPGAAFGQLPRSALSHIPFRVDRSVSMIEGCGVLAGGEDKTANLSPPPPLLPPPGLCVSGGSLSSSAASSPSRLPPPPPHFSTRYKTELCRTYEESGACKYGAKCQFAHGLDELRGLSRHPKYKTEPCRTFHTIGFCPYGARCHFIHNADELQAGPAAAAAAPPQRLKPRPPLLRHSLSFAGFSTAPHAFQPVEASRPPSLLFTRAASVSPPPSSTGSPELLSPLFPEPGSLKHCPFFSGVGDLAGDGGDSALRFFAVTDSVASRCPGSTFKSPGLPLHLPRQPPAPPGVRPGLQRCSSADSLSEEGYTSSCSLSSSPGGAESPGLEGRRLPIFSSLSVTDE</sequence>
<feature type="zinc finger region" description="C3H1-type" evidence="5">
    <location>
        <begin position="153"/>
        <end position="181"/>
    </location>
</feature>
<dbReference type="InParanoid" id="A0A672H6I4"/>
<evidence type="ECO:0000313" key="10">
    <source>
        <dbReference type="Proteomes" id="UP000472267"/>
    </source>
</evidence>
<dbReference type="GO" id="GO:0005737">
    <property type="term" value="C:cytoplasm"/>
    <property type="evidence" value="ECO:0007669"/>
    <property type="project" value="UniProtKB-SubCell"/>
</dbReference>
<keyword evidence="2 6" id="KW-0677">Repeat</keyword>
<dbReference type="OMA" id="NPHFYAI"/>
<dbReference type="Proteomes" id="UP000472267">
    <property type="component" value="Chromosome 14"/>
</dbReference>
<proteinExistence type="predicted"/>
<dbReference type="PROSITE" id="PS50103">
    <property type="entry name" value="ZF_C3H1"/>
    <property type="match status" value="2"/>
</dbReference>
<feature type="region of interest" description="Disordered" evidence="7">
    <location>
        <begin position="342"/>
        <end position="411"/>
    </location>
</feature>
<keyword evidence="6" id="KW-0539">Nucleus</keyword>
<dbReference type="FunFam" id="4.10.1000.10:FF:000001">
    <property type="entry name" value="zinc finger CCCH domain-containing protein 15-like"/>
    <property type="match status" value="1"/>
</dbReference>
<evidence type="ECO:0000313" key="9">
    <source>
        <dbReference type="Ensembl" id="ENSSFAP00005024667.1"/>
    </source>
</evidence>
<dbReference type="GO" id="GO:0005634">
    <property type="term" value="C:nucleus"/>
    <property type="evidence" value="ECO:0007669"/>
    <property type="project" value="UniProtKB-SubCell"/>
</dbReference>
<dbReference type="GO" id="GO:1900153">
    <property type="term" value="P:positive regulation of nuclear-transcribed mRNA catabolic process, deadenylation-dependent decay"/>
    <property type="evidence" value="ECO:0007669"/>
    <property type="project" value="UniProtKB-UniRule"/>
</dbReference>
<evidence type="ECO:0000256" key="7">
    <source>
        <dbReference type="SAM" id="MobiDB-lite"/>
    </source>
</evidence>
<dbReference type="InterPro" id="IPR000571">
    <property type="entry name" value="Znf_CCCH"/>
</dbReference>
<reference evidence="9" key="2">
    <citation type="submission" date="2025-08" db="UniProtKB">
        <authorList>
            <consortium name="Ensembl"/>
        </authorList>
    </citation>
    <scope>IDENTIFICATION</scope>
</reference>
<dbReference type="AlphaFoldDB" id="A0A672H6I4"/>
<dbReference type="GO" id="GO:0008270">
    <property type="term" value="F:zinc ion binding"/>
    <property type="evidence" value="ECO:0007669"/>
    <property type="project" value="UniProtKB-KW"/>
</dbReference>
<dbReference type="PANTHER" id="PTHR12547">
    <property type="entry name" value="CCCH ZINC FINGER/TIS11-RELATED"/>
    <property type="match status" value="1"/>
</dbReference>
<evidence type="ECO:0000256" key="3">
    <source>
        <dbReference type="ARBA" id="ARBA00022771"/>
    </source>
</evidence>
<reference evidence="9" key="1">
    <citation type="submission" date="2019-06" db="EMBL/GenBank/DDBJ databases">
        <authorList>
            <consortium name="Wellcome Sanger Institute Data Sharing"/>
        </authorList>
    </citation>
    <scope>NUCLEOTIDE SEQUENCE [LARGE SCALE GENOMIC DNA]</scope>
</reference>
<dbReference type="Pfam" id="PF00642">
    <property type="entry name" value="zf-CCCH"/>
    <property type="match status" value="2"/>
</dbReference>
<keyword evidence="6" id="KW-0687">Ribonucleoprotein</keyword>
<dbReference type="OrthoDB" id="410307at2759"/>
<evidence type="ECO:0000256" key="1">
    <source>
        <dbReference type="ARBA" id="ARBA00022723"/>
    </source>
</evidence>